<feature type="compositionally biased region" description="Low complexity" evidence="1">
    <location>
        <begin position="165"/>
        <end position="176"/>
    </location>
</feature>
<comment type="caution">
    <text evidence="2">The sequence shown here is derived from an EMBL/GenBank/DDBJ whole genome shotgun (WGS) entry which is preliminary data.</text>
</comment>
<dbReference type="EMBL" id="JACAQE010000003">
    <property type="protein sequence ID" value="NWC14093.1"/>
    <property type="molecule type" value="Genomic_DNA"/>
</dbReference>
<accession>A0A7Y7XZ58</accession>
<evidence type="ECO:0000256" key="1">
    <source>
        <dbReference type="SAM" id="MobiDB-lite"/>
    </source>
</evidence>
<feature type="compositionally biased region" description="Polar residues" evidence="1">
    <location>
        <begin position="212"/>
        <end position="231"/>
    </location>
</feature>
<dbReference type="GeneID" id="57663579"/>
<gene>
    <name evidence="2" type="ORF">HX845_10585</name>
</gene>
<feature type="region of interest" description="Disordered" evidence="1">
    <location>
        <begin position="157"/>
        <end position="277"/>
    </location>
</feature>
<sequence length="302" mass="33305">MGPGSISTAGAVQNTEWFSQSGSIKRTEFDAEFKVNQGNIKLLERLVKEVSEVQNKKGGGYLRFNKDNGGLYFSPNRSILETLKLRDGGASEAPQYMKDFKLAEFGKKIKCITIQKNLRECLDLHRNRSKELREGLVEIDAAQQKKLRSVSAESLKNDAFNSPNSISSSDTGIDSDAVPGIAPIPKPRKRVMDRSLSDPANSPQAKPEQSVFGLSNSDPIANDAVHQNSLKEQPVKRSASEVGTSSTPIRPPRFIDGLKDLKKSQSPSTNETIEPTRLQVNQLKTFWENKSKEGSTELTGKQ</sequence>
<evidence type="ECO:0000313" key="3">
    <source>
        <dbReference type="Proteomes" id="UP000517547"/>
    </source>
</evidence>
<dbReference type="Proteomes" id="UP000517547">
    <property type="component" value="Unassembled WGS sequence"/>
</dbReference>
<reference evidence="2 3" key="1">
    <citation type="submission" date="2020-04" db="EMBL/GenBank/DDBJ databases">
        <title>Molecular characterization of pseudomonads from Agaricus bisporus reveal novel blotch 2 pathogens in Western Europe.</title>
        <authorList>
            <person name="Taparia T."/>
            <person name="Krijger M."/>
            <person name="Haynes E."/>
            <person name="Elpinstone J.G."/>
            <person name="Noble R."/>
            <person name="Van Der Wolf J."/>
        </authorList>
    </citation>
    <scope>NUCLEOTIDE SEQUENCE [LARGE SCALE GENOMIC DNA]</scope>
    <source>
        <strain evidence="2 3">IPO3738</strain>
    </source>
</reference>
<name>A0A7Y7XZ58_9PSED</name>
<protein>
    <submittedName>
        <fullName evidence="2">Uncharacterized protein</fullName>
    </submittedName>
</protein>
<dbReference type="AlphaFoldDB" id="A0A7Y7XZ58"/>
<feature type="compositionally biased region" description="Polar residues" evidence="1">
    <location>
        <begin position="264"/>
        <end position="277"/>
    </location>
</feature>
<dbReference type="RefSeq" id="WP_146049131.1">
    <property type="nucleotide sequence ID" value="NZ_JACAOR010000013.1"/>
</dbReference>
<proteinExistence type="predicted"/>
<evidence type="ECO:0000313" key="2">
    <source>
        <dbReference type="EMBL" id="NWC14093.1"/>
    </source>
</evidence>
<organism evidence="2 3">
    <name type="scientific">Pseudomonas gingeri</name>
    <dbReference type="NCBI Taxonomy" id="117681"/>
    <lineage>
        <taxon>Bacteria</taxon>
        <taxon>Pseudomonadati</taxon>
        <taxon>Pseudomonadota</taxon>
        <taxon>Gammaproteobacteria</taxon>
        <taxon>Pseudomonadales</taxon>
        <taxon>Pseudomonadaceae</taxon>
        <taxon>Pseudomonas</taxon>
    </lineage>
</organism>